<organism evidence="1 2">
    <name type="scientific">Racocetra persica</name>
    <dbReference type="NCBI Taxonomy" id="160502"/>
    <lineage>
        <taxon>Eukaryota</taxon>
        <taxon>Fungi</taxon>
        <taxon>Fungi incertae sedis</taxon>
        <taxon>Mucoromycota</taxon>
        <taxon>Glomeromycotina</taxon>
        <taxon>Glomeromycetes</taxon>
        <taxon>Diversisporales</taxon>
        <taxon>Gigasporaceae</taxon>
        <taxon>Racocetra</taxon>
    </lineage>
</organism>
<evidence type="ECO:0000313" key="1">
    <source>
        <dbReference type="EMBL" id="CAG8830883.1"/>
    </source>
</evidence>
<evidence type="ECO:0000313" key="2">
    <source>
        <dbReference type="Proteomes" id="UP000789920"/>
    </source>
</evidence>
<proteinExistence type="predicted"/>
<accession>A0ACA9S9H0</accession>
<feature type="non-terminal residue" evidence="1">
    <location>
        <position position="81"/>
    </location>
</feature>
<sequence length="81" mass="9587">VAEIEPESDKKTIMDYSAPDIENRDEEEFKYIDNLDNSFDLDQNQFKNFLKSLYLARKLMDLGLYINNYATCSAYNKLYEP</sequence>
<reference evidence="1" key="1">
    <citation type="submission" date="2021-06" db="EMBL/GenBank/DDBJ databases">
        <authorList>
            <person name="Kallberg Y."/>
            <person name="Tangrot J."/>
            <person name="Rosling A."/>
        </authorList>
    </citation>
    <scope>NUCLEOTIDE SEQUENCE</scope>
    <source>
        <strain evidence="1">MA461A</strain>
    </source>
</reference>
<feature type="non-terminal residue" evidence="1">
    <location>
        <position position="1"/>
    </location>
</feature>
<comment type="caution">
    <text evidence="1">The sequence shown here is derived from an EMBL/GenBank/DDBJ whole genome shotgun (WGS) entry which is preliminary data.</text>
</comment>
<dbReference type="EMBL" id="CAJVQC010100076">
    <property type="protein sequence ID" value="CAG8830883.1"/>
    <property type="molecule type" value="Genomic_DNA"/>
</dbReference>
<gene>
    <name evidence="1" type="ORF">RPERSI_LOCUS27945</name>
</gene>
<name>A0ACA9S9H0_9GLOM</name>
<protein>
    <submittedName>
        <fullName evidence="1">309_t:CDS:1</fullName>
    </submittedName>
</protein>
<keyword evidence="2" id="KW-1185">Reference proteome</keyword>
<dbReference type="Proteomes" id="UP000789920">
    <property type="component" value="Unassembled WGS sequence"/>
</dbReference>